<dbReference type="AlphaFoldDB" id="A0A131YZN4"/>
<name>A0A131YZN4_RHIAP</name>
<evidence type="ECO:0000313" key="2">
    <source>
        <dbReference type="EMBL" id="JAP83676.1"/>
    </source>
</evidence>
<evidence type="ECO:0000256" key="1">
    <source>
        <dbReference type="SAM" id="MobiDB-lite"/>
    </source>
</evidence>
<sequence>MLPLNNLAPASSKQNRPRSIKSKDVDDVLEILIKNGELPPSAAQEPPTPTTPGTPVTDMSGLLACTPPSFPTPPPSSEGTTATQGERNSPSLALSGDGETPPPSASLDFDFHLDLDDFEGMDLGMLTDTGPAKNQVPRNHYADGGADLSDPALSMEIELSDWLDVMMPQTTTSSTSALPNSQVSSSSVTPSTTVLSSSVAAPNTTQHDPLLSTNASVDVQDPFDLFAVNDADFRAWDDFRTNWDSADFIA</sequence>
<accession>A0A131YZN4</accession>
<feature type="region of interest" description="Disordered" evidence="1">
    <location>
        <begin position="171"/>
        <end position="190"/>
    </location>
</feature>
<organism evidence="2">
    <name type="scientific">Rhipicephalus appendiculatus</name>
    <name type="common">Brown ear tick</name>
    <dbReference type="NCBI Taxonomy" id="34631"/>
    <lineage>
        <taxon>Eukaryota</taxon>
        <taxon>Metazoa</taxon>
        <taxon>Ecdysozoa</taxon>
        <taxon>Arthropoda</taxon>
        <taxon>Chelicerata</taxon>
        <taxon>Arachnida</taxon>
        <taxon>Acari</taxon>
        <taxon>Parasitiformes</taxon>
        <taxon>Ixodida</taxon>
        <taxon>Ixodoidea</taxon>
        <taxon>Ixodidae</taxon>
        <taxon>Rhipicephalinae</taxon>
        <taxon>Rhipicephalus</taxon>
        <taxon>Rhipicephalus</taxon>
    </lineage>
</organism>
<feature type="compositionally biased region" description="Low complexity" evidence="1">
    <location>
        <begin position="176"/>
        <end position="190"/>
    </location>
</feature>
<proteinExistence type="predicted"/>
<protein>
    <submittedName>
        <fullName evidence="2">Myocardin related transcription factor</fullName>
    </submittedName>
</protein>
<dbReference type="EMBL" id="GEDV01004881">
    <property type="protein sequence ID" value="JAP83676.1"/>
    <property type="molecule type" value="Transcribed_RNA"/>
</dbReference>
<reference evidence="2" key="1">
    <citation type="journal article" date="2016" name="Ticks Tick Borne Dis.">
        <title>De novo assembly and annotation of the salivary gland transcriptome of Rhipicephalus appendiculatus male and female ticks during blood feeding.</title>
        <authorList>
            <person name="de Castro M.H."/>
            <person name="de Klerk D."/>
            <person name="Pienaar R."/>
            <person name="Latif A.A."/>
            <person name="Rees D.J."/>
            <person name="Mans B.J."/>
        </authorList>
    </citation>
    <scope>NUCLEOTIDE SEQUENCE</scope>
    <source>
        <tissue evidence="2">Salivary glands</tissue>
    </source>
</reference>
<feature type="region of interest" description="Disordered" evidence="1">
    <location>
        <begin position="1"/>
        <end position="109"/>
    </location>
</feature>